<comment type="caution">
    <text evidence="2">The sequence shown here is derived from an EMBL/GenBank/DDBJ whole genome shotgun (WGS) entry which is preliminary data.</text>
</comment>
<accession>A0A6N7EP82</accession>
<sequence>MIQTTLPRPQAGTHGLLRYWPLLAGIAFAVNVSLHLPAGAGMAPVLAASAVVYVGAAAMGRRAAWPVFVVTVVLITAGQLVDTPLGPTGLLLALGAVLAGAGLLRPATRRETQAQTLGLIGFGAIALLAAVTTPLLGGFVTALGLLAHAVWDWRHHRTGRVVASSFAQFCAALDYTLAAIVLSLTTLSAAS</sequence>
<evidence type="ECO:0000313" key="3">
    <source>
        <dbReference type="Proteomes" id="UP000437709"/>
    </source>
</evidence>
<feature type="transmembrane region" description="Helical" evidence="1">
    <location>
        <begin position="40"/>
        <end position="56"/>
    </location>
</feature>
<evidence type="ECO:0000256" key="1">
    <source>
        <dbReference type="SAM" id="Phobius"/>
    </source>
</evidence>
<dbReference type="RefSeq" id="WP_152196285.1">
    <property type="nucleotide sequence ID" value="NZ_VUKD01000005.1"/>
</dbReference>
<reference evidence="2 3" key="1">
    <citation type="submission" date="2019-10" db="EMBL/GenBank/DDBJ databases">
        <title>Georgenia wutianyii sp. nov. and Georgenia yuyongxinii sp. nov. isolated from plateau pika (Ochotona curzoniae) in the Qinghai-Tibet plateau of China.</title>
        <authorList>
            <person name="Tian Z."/>
        </authorList>
    </citation>
    <scope>NUCLEOTIDE SEQUENCE [LARGE SCALE GENOMIC DNA]</scope>
    <source>
        <strain evidence="2 3">JCM 19765</strain>
    </source>
</reference>
<feature type="transmembrane region" description="Helical" evidence="1">
    <location>
        <begin position="166"/>
        <end position="190"/>
    </location>
</feature>
<organism evidence="2 3">
    <name type="scientific">Georgenia subflava</name>
    <dbReference type="NCBI Taxonomy" id="1622177"/>
    <lineage>
        <taxon>Bacteria</taxon>
        <taxon>Bacillati</taxon>
        <taxon>Actinomycetota</taxon>
        <taxon>Actinomycetes</taxon>
        <taxon>Micrococcales</taxon>
        <taxon>Bogoriellaceae</taxon>
        <taxon>Georgenia</taxon>
    </lineage>
</organism>
<proteinExistence type="predicted"/>
<protein>
    <submittedName>
        <fullName evidence="2">Uncharacterized protein</fullName>
    </submittedName>
</protein>
<keyword evidence="1" id="KW-0472">Membrane</keyword>
<feature type="transmembrane region" description="Helical" evidence="1">
    <location>
        <begin position="87"/>
        <end position="104"/>
    </location>
</feature>
<evidence type="ECO:0000313" key="2">
    <source>
        <dbReference type="EMBL" id="MPV38335.1"/>
    </source>
</evidence>
<feature type="transmembrane region" description="Helical" evidence="1">
    <location>
        <begin position="116"/>
        <end position="146"/>
    </location>
</feature>
<keyword evidence="3" id="KW-1185">Reference proteome</keyword>
<dbReference type="Proteomes" id="UP000437709">
    <property type="component" value="Unassembled WGS sequence"/>
</dbReference>
<dbReference type="EMBL" id="WHPC01000074">
    <property type="protein sequence ID" value="MPV38335.1"/>
    <property type="molecule type" value="Genomic_DNA"/>
</dbReference>
<name>A0A6N7EP82_9MICO</name>
<feature type="transmembrane region" description="Helical" evidence="1">
    <location>
        <begin position="63"/>
        <end position="81"/>
    </location>
</feature>
<keyword evidence="1" id="KW-1133">Transmembrane helix</keyword>
<dbReference type="OrthoDB" id="3830457at2"/>
<gene>
    <name evidence="2" type="ORF">GB881_15020</name>
</gene>
<dbReference type="AlphaFoldDB" id="A0A6N7EP82"/>
<keyword evidence="1" id="KW-0812">Transmembrane</keyword>